<organism evidence="1 2">
    <name type="scientific">Plasmodium vinckei petteri</name>
    <dbReference type="NCBI Taxonomy" id="138298"/>
    <lineage>
        <taxon>Eukaryota</taxon>
        <taxon>Sar</taxon>
        <taxon>Alveolata</taxon>
        <taxon>Apicomplexa</taxon>
        <taxon>Aconoidasida</taxon>
        <taxon>Haemosporida</taxon>
        <taxon>Plasmodiidae</taxon>
        <taxon>Plasmodium</taxon>
        <taxon>Plasmodium (Vinckeia)</taxon>
    </lineage>
</organism>
<dbReference type="AlphaFoldDB" id="W7AM53"/>
<accession>W7AM53</accession>
<protein>
    <submittedName>
        <fullName evidence="1">Uncharacterized protein</fullName>
    </submittedName>
</protein>
<evidence type="ECO:0000313" key="1">
    <source>
        <dbReference type="EMBL" id="EUD72910.1"/>
    </source>
</evidence>
<reference evidence="1 2" key="1">
    <citation type="submission" date="2013-02" db="EMBL/GenBank/DDBJ databases">
        <title>The Genome Sequence of Plasmodium vinckei petteri CR.</title>
        <authorList>
            <consortium name="The Broad Institute Genome Sequencing Platform"/>
            <consortium name="The Broad Institute Genome Sequencing Center for Infectious Disease"/>
            <person name="Neafsey D."/>
            <person name="Cheeseman I."/>
            <person name="Volkman S."/>
            <person name="Adams J."/>
            <person name="Walker B."/>
            <person name="Young S.K."/>
            <person name="Zeng Q."/>
            <person name="Gargeya S."/>
            <person name="Fitzgerald M."/>
            <person name="Haas B."/>
            <person name="Abouelleil A."/>
            <person name="Alvarado L."/>
            <person name="Arachchi H.M."/>
            <person name="Berlin A.M."/>
            <person name="Chapman S.B."/>
            <person name="Dewar J."/>
            <person name="Goldberg J."/>
            <person name="Griggs A."/>
            <person name="Gujja S."/>
            <person name="Hansen M."/>
            <person name="Howarth C."/>
            <person name="Imamovic A."/>
            <person name="Larimer J."/>
            <person name="McCowan C."/>
            <person name="Murphy C."/>
            <person name="Neiman D."/>
            <person name="Pearson M."/>
            <person name="Priest M."/>
            <person name="Roberts A."/>
            <person name="Saif S."/>
            <person name="Shea T."/>
            <person name="Sisk P."/>
            <person name="Sykes S."/>
            <person name="Wortman J."/>
            <person name="Nusbaum C."/>
            <person name="Birren B."/>
        </authorList>
    </citation>
    <scope>NUCLEOTIDE SEQUENCE [LARGE SCALE GENOMIC DNA]</scope>
    <source>
        <strain evidence="1 2">CR</strain>
    </source>
</reference>
<sequence>MKTKGHFIKIIWDNKNKCLTNNISLYFNININKSNANADYTFEFPKSEVVEFVAKLLRKP</sequence>
<gene>
    <name evidence="1" type="ORF">YYG_01910</name>
</gene>
<name>W7AM53_PLAVN</name>
<dbReference type="Pfam" id="PF11675">
    <property type="entry name" value="DUF3271"/>
    <property type="match status" value="1"/>
</dbReference>
<dbReference type="EMBL" id="KI965397">
    <property type="protein sequence ID" value="EUD72910.1"/>
    <property type="molecule type" value="Genomic_DNA"/>
</dbReference>
<proteinExistence type="predicted"/>
<dbReference type="Proteomes" id="UP000030659">
    <property type="component" value="Unassembled WGS sequence"/>
</dbReference>
<evidence type="ECO:0000313" key="2">
    <source>
        <dbReference type="Proteomes" id="UP000030659"/>
    </source>
</evidence>
<dbReference type="InterPro" id="IPR021689">
    <property type="entry name" value="DUF3271"/>
</dbReference>